<evidence type="ECO:0000313" key="1">
    <source>
        <dbReference type="EMBL" id="GFY01894.1"/>
    </source>
</evidence>
<comment type="caution">
    <text evidence="1">The sequence shown here is derived from an EMBL/GenBank/DDBJ whole genome shotgun (WGS) entry which is preliminary data.</text>
</comment>
<dbReference type="EMBL" id="BMAU01021230">
    <property type="protein sequence ID" value="GFY01894.1"/>
    <property type="molecule type" value="Genomic_DNA"/>
</dbReference>
<gene>
    <name evidence="1" type="ORF">TNCV_1468811</name>
</gene>
<organism evidence="1 2">
    <name type="scientific">Trichonephila clavipes</name>
    <name type="common">Golden silk orbweaver</name>
    <name type="synonym">Nephila clavipes</name>
    <dbReference type="NCBI Taxonomy" id="2585209"/>
    <lineage>
        <taxon>Eukaryota</taxon>
        <taxon>Metazoa</taxon>
        <taxon>Ecdysozoa</taxon>
        <taxon>Arthropoda</taxon>
        <taxon>Chelicerata</taxon>
        <taxon>Arachnida</taxon>
        <taxon>Araneae</taxon>
        <taxon>Araneomorphae</taxon>
        <taxon>Entelegynae</taxon>
        <taxon>Araneoidea</taxon>
        <taxon>Nephilidae</taxon>
        <taxon>Trichonephila</taxon>
    </lineage>
</organism>
<protein>
    <submittedName>
        <fullName evidence="1">Uncharacterized protein</fullName>
    </submittedName>
</protein>
<name>A0A8X6V783_TRICX</name>
<keyword evidence="2" id="KW-1185">Reference proteome</keyword>
<dbReference type="Proteomes" id="UP000887159">
    <property type="component" value="Unassembled WGS sequence"/>
</dbReference>
<dbReference type="AlphaFoldDB" id="A0A8X6V783"/>
<proteinExistence type="predicted"/>
<evidence type="ECO:0000313" key="2">
    <source>
        <dbReference type="Proteomes" id="UP000887159"/>
    </source>
</evidence>
<reference evidence="1" key="1">
    <citation type="submission" date="2020-08" db="EMBL/GenBank/DDBJ databases">
        <title>Multicomponent nature underlies the extraordinary mechanical properties of spider dragline silk.</title>
        <authorList>
            <person name="Kono N."/>
            <person name="Nakamura H."/>
            <person name="Mori M."/>
            <person name="Yoshida Y."/>
            <person name="Ohtoshi R."/>
            <person name="Malay A.D."/>
            <person name="Moran D.A.P."/>
            <person name="Tomita M."/>
            <person name="Numata K."/>
            <person name="Arakawa K."/>
        </authorList>
    </citation>
    <scope>NUCLEOTIDE SEQUENCE</scope>
</reference>
<accession>A0A8X6V783</accession>
<sequence>MFSKVEIRTDNPYKDCLEAREIDFSINRSQIAIPMMWSNESHYTLFCMDRRRRICGEPHYYHESISPYSPVQGSGGSTIRDTFCWHENGALMFLENKKPHIRYLNILADQVPPEM</sequence>